<keyword evidence="3" id="KW-1185">Reference proteome</keyword>
<dbReference type="Proteomes" id="UP000077069">
    <property type="component" value="Unassembled WGS sequence"/>
</dbReference>
<feature type="region of interest" description="Disordered" evidence="1">
    <location>
        <begin position="1"/>
        <end position="42"/>
    </location>
</feature>
<organism evidence="2 3">
    <name type="scientific">Paraphaeosphaeria sporulosa</name>
    <dbReference type="NCBI Taxonomy" id="1460663"/>
    <lineage>
        <taxon>Eukaryota</taxon>
        <taxon>Fungi</taxon>
        <taxon>Dikarya</taxon>
        <taxon>Ascomycota</taxon>
        <taxon>Pezizomycotina</taxon>
        <taxon>Dothideomycetes</taxon>
        <taxon>Pleosporomycetidae</taxon>
        <taxon>Pleosporales</taxon>
        <taxon>Massarineae</taxon>
        <taxon>Didymosphaeriaceae</taxon>
        <taxon>Paraphaeosphaeria</taxon>
    </lineage>
</organism>
<evidence type="ECO:0000313" key="2">
    <source>
        <dbReference type="EMBL" id="OAG10677.1"/>
    </source>
</evidence>
<gene>
    <name evidence="2" type="ORF">CC84DRAFT_491671</name>
</gene>
<dbReference type="RefSeq" id="XP_018041042.1">
    <property type="nucleotide sequence ID" value="XM_018186499.1"/>
</dbReference>
<dbReference type="InParanoid" id="A0A177CV57"/>
<sequence>MASSESGEKSVVLASSTRPAPGVESGGGDDERQGGIRDSLASTRAFGAGPRRWCRAWRRDLGSGESLDCRTQAKQRHPESTSQGWLRCRVIGGTDGETRAMHEGSRFCSTRPIRDGAPCRVLCAQLSSLGVVTIACAQRTARPWRFGIEMSDCRSQHAT</sequence>
<name>A0A177CV57_9PLEO</name>
<protein>
    <submittedName>
        <fullName evidence="2">Uncharacterized protein</fullName>
    </submittedName>
</protein>
<evidence type="ECO:0000256" key="1">
    <source>
        <dbReference type="SAM" id="MobiDB-lite"/>
    </source>
</evidence>
<proteinExistence type="predicted"/>
<reference evidence="2 3" key="1">
    <citation type="submission" date="2016-05" db="EMBL/GenBank/DDBJ databases">
        <title>Comparative analysis of secretome profiles of manganese(II)-oxidizing ascomycete fungi.</title>
        <authorList>
            <consortium name="DOE Joint Genome Institute"/>
            <person name="Zeiner C.A."/>
            <person name="Purvine S.O."/>
            <person name="Zink E.M."/>
            <person name="Wu S."/>
            <person name="Pasa-Tolic L."/>
            <person name="Chaput D.L."/>
            <person name="Haridas S."/>
            <person name="Grigoriev I.V."/>
            <person name="Santelli C.M."/>
            <person name="Hansel C.M."/>
        </authorList>
    </citation>
    <scope>NUCLEOTIDE SEQUENCE [LARGE SCALE GENOMIC DNA]</scope>
    <source>
        <strain evidence="2 3">AP3s5-JAC2a</strain>
    </source>
</reference>
<dbReference type="AlphaFoldDB" id="A0A177CV57"/>
<evidence type="ECO:0000313" key="3">
    <source>
        <dbReference type="Proteomes" id="UP000077069"/>
    </source>
</evidence>
<dbReference type="GeneID" id="28769985"/>
<dbReference type="EMBL" id="KV441549">
    <property type="protein sequence ID" value="OAG10677.1"/>
    <property type="molecule type" value="Genomic_DNA"/>
</dbReference>
<accession>A0A177CV57</accession>